<feature type="domain" description="Reverse transcriptase Ty1/copia-type" evidence="2">
    <location>
        <begin position="399"/>
        <end position="481"/>
    </location>
</feature>
<evidence type="ECO:0000256" key="1">
    <source>
        <dbReference type="SAM" id="MobiDB-lite"/>
    </source>
</evidence>
<dbReference type="InterPro" id="IPR003903">
    <property type="entry name" value="UIM_dom"/>
</dbReference>
<evidence type="ECO:0000313" key="3">
    <source>
        <dbReference type="EMBL" id="GEU62087.1"/>
    </source>
</evidence>
<dbReference type="Pfam" id="PF07727">
    <property type="entry name" value="RVT_2"/>
    <property type="match status" value="1"/>
</dbReference>
<gene>
    <name evidence="3" type="ORF">Tci_034065</name>
</gene>
<evidence type="ECO:0000259" key="2">
    <source>
        <dbReference type="Pfam" id="PF07727"/>
    </source>
</evidence>
<reference evidence="3" key="1">
    <citation type="journal article" date="2019" name="Sci. Rep.">
        <title>Draft genome of Tanacetum cinerariifolium, the natural source of mosquito coil.</title>
        <authorList>
            <person name="Yamashiro T."/>
            <person name="Shiraishi A."/>
            <person name="Satake H."/>
            <person name="Nakayama K."/>
        </authorList>
    </citation>
    <scope>NUCLEOTIDE SEQUENCE</scope>
</reference>
<dbReference type="AlphaFoldDB" id="A0A6L2LM85"/>
<organism evidence="3">
    <name type="scientific">Tanacetum cinerariifolium</name>
    <name type="common">Dalmatian daisy</name>
    <name type="synonym">Chrysanthemum cinerariifolium</name>
    <dbReference type="NCBI Taxonomy" id="118510"/>
    <lineage>
        <taxon>Eukaryota</taxon>
        <taxon>Viridiplantae</taxon>
        <taxon>Streptophyta</taxon>
        <taxon>Embryophyta</taxon>
        <taxon>Tracheophyta</taxon>
        <taxon>Spermatophyta</taxon>
        <taxon>Magnoliopsida</taxon>
        <taxon>eudicotyledons</taxon>
        <taxon>Gunneridae</taxon>
        <taxon>Pentapetalae</taxon>
        <taxon>asterids</taxon>
        <taxon>campanulids</taxon>
        <taxon>Asterales</taxon>
        <taxon>Asteraceae</taxon>
        <taxon>Asteroideae</taxon>
        <taxon>Anthemideae</taxon>
        <taxon>Anthemidinae</taxon>
        <taxon>Tanacetum</taxon>
    </lineage>
</organism>
<dbReference type="PANTHER" id="PTHR11439:SF495">
    <property type="entry name" value="REVERSE TRANSCRIPTASE, RNA-DEPENDENT DNA POLYMERASE-RELATED"/>
    <property type="match status" value="1"/>
</dbReference>
<feature type="compositionally biased region" description="Basic and acidic residues" evidence="1">
    <location>
        <begin position="109"/>
        <end position="123"/>
    </location>
</feature>
<feature type="compositionally biased region" description="Basic and acidic residues" evidence="1">
    <location>
        <begin position="889"/>
        <end position="904"/>
    </location>
</feature>
<protein>
    <submittedName>
        <fullName evidence="3">Retrovirus-related Pol polyprotein from transposon TNT 1-94</fullName>
    </submittedName>
</protein>
<proteinExistence type="predicted"/>
<dbReference type="InterPro" id="IPR013103">
    <property type="entry name" value="RVT_2"/>
</dbReference>
<accession>A0A6L2LM85</accession>
<feature type="region of interest" description="Disordered" evidence="1">
    <location>
        <begin position="825"/>
        <end position="907"/>
    </location>
</feature>
<feature type="compositionally biased region" description="Polar residues" evidence="1">
    <location>
        <begin position="130"/>
        <end position="140"/>
    </location>
</feature>
<sequence length="1008" mass="113445">MPAVKPKVLAPGMYVINVEPILPRNRNNKEVHIDYLKHLKKSVATFREIVKEAGVEKPLDSSLPSACCYTKHSQELVEYTMHQTNEPMIPSTRVKGVTAASGSKSRSNTKKDRTLPAKSDMQKVEVPPRNNKSSVKQKNRVDSSISYKRTFVTQSPVKKVWQIKQVKQVWQATRKLFATVVPVNQVTLPLDNSMTHVTCANQQGPTEIRDPIGSLTAQEFRKKFIETVRFRNDHFGAIIGYGDYVIRDSVISKVYYVEGLGHNLFFVRQFYNSNLEVSFRKHSCYVRDTDGVELIKGPAPTFVTSGQISSGLIPNLIPATPYVPPTNKDLGILFQTMFDEYLEPPRVERLVSPAPAVPVLVNSAGTPSSTTVDQDAPFSNNSFAFGDNDPFVNVFAPKPHSEASSSGDWIYQIKLDEYGDVLKNKARLVAKGYRQEEGIDFEESFAPVSHIEAISIFIANAANKNMIIYQMDVKTAFLNGSAQFLRDRLVRWSSKKQNSTMISTTEAEYIAMSGCCAQILWMRSHLTDYGFAFNKIPLYYNNHSAIALCCNNVQHSRYKNINIRHHFIREQVENGVVGLYFVTTDYQLADIFTKALPRERFQFLLPRLCMKNKMADKNVPAPTPTISDDQIPLFAARVPIGKSNFVMDLHKRQKNPIFKISNTLTYEANTGAHSFQLDETHFVLDANLLRDALEFTPIDQAHQFVSLLSGDAIMDFVNQPGYTEVIHFVSRMAVNNLYQPWRAILSMINQCLTGKTSGHDRPRYHPTKMGRKDKPRIVNSRRLPSVIWEEFTIFIKDQHLHFILLKKTSDLSKLAIENSSKLAPILKPKATKGRPSKASTAKPPKPKPAKEKSTKTTLPKQVGKGKITKVRKAKSPFQLVDKPDEELTYSEHEPEPELEHQGKGDEDDMERAIQMSLESFQAQSQAHVGGVAIPKPVAEATQPLLVVEGKGEAIVTEEQTAHSLLALHMPKKRSTTDQFIFQRRIPAIEASLTRPYAQAQDDTSANIV</sequence>
<dbReference type="CDD" id="cd09272">
    <property type="entry name" value="RNase_HI_RT_Ty1"/>
    <property type="match status" value="1"/>
</dbReference>
<feature type="region of interest" description="Disordered" evidence="1">
    <location>
        <begin position="87"/>
        <end position="140"/>
    </location>
</feature>
<name>A0A6L2LM85_TANCI</name>
<dbReference type="PANTHER" id="PTHR11439">
    <property type="entry name" value="GAG-POL-RELATED RETROTRANSPOSON"/>
    <property type="match status" value="1"/>
</dbReference>
<comment type="caution">
    <text evidence="3">The sequence shown here is derived from an EMBL/GenBank/DDBJ whole genome shotgun (WGS) entry which is preliminary data.</text>
</comment>
<dbReference type="PROSITE" id="PS50330">
    <property type="entry name" value="UIM"/>
    <property type="match status" value="1"/>
</dbReference>
<dbReference type="EMBL" id="BKCJ010004614">
    <property type="protein sequence ID" value="GEU62087.1"/>
    <property type="molecule type" value="Genomic_DNA"/>
</dbReference>